<sequence>MDDFLYYIYSYEVVIIKLIRSAFICQQYFYIYQVVSFYDTYTQSIQQIKSLQTTDNQSDGDSNPNNNEVAQDQVTTIKKPLTPYFMFAAEHKEETKSLSLGERGKFIGVLWSKLTDAEKQVYKDRYSQQLQEYNALNINVKKPSKVKAQHDGELMFIYSHHLKFLSKYNEKLTNSLSVKNQLSKMWSTKSSDEQEKWKAAFMDCDSQLQKKIQAFE</sequence>
<dbReference type="EMBL" id="CAXDID020000880">
    <property type="protein sequence ID" value="CAL6115430.1"/>
    <property type="molecule type" value="Genomic_DNA"/>
</dbReference>
<dbReference type="GO" id="GO:0005634">
    <property type="term" value="C:nucleus"/>
    <property type="evidence" value="ECO:0007669"/>
    <property type="project" value="UniProtKB-UniRule"/>
</dbReference>
<keyword evidence="1 2" id="KW-0238">DNA-binding</keyword>
<dbReference type="Gene3D" id="1.10.30.10">
    <property type="entry name" value="High mobility group box domain"/>
    <property type="match status" value="1"/>
</dbReference>
<dbReference type="EMBL" id="CATOUU010000620">
    <property type="protein sequence ID" value="CAI9935667.1"/>
    <property type="molecule type" value="Genomic_DNA"/>
</dbReference>
<organism evidence="4">
    <name type="scientific">Hexamita inflata</name>
    <dbReference type="NCBI Taxonomy" id="28002"/>
    <lineage>
        <taxon>Eukaryota</taxon>
        <taxon>Metamonada</taxon>
        <taxon>Diplomonadida</taxon>
        <taxon>Hexamitidae</taxon>
        <taxon>Hexamitinae</taxon>
        <taxon>Hexamita</taxon>
    </lineage>
</organism>
<keyword evidence="6" id="KW-1185">Reference proteome</keyword>
<keyword evidence="2" id="KW-0539">Nucleus</keyword>
<dbReference type="SUPFAM" id="SSF47095">
    <property type="entry name" value="HMG-box"/>
    <property type="match status" value="1"/>
</dbReference>
<evidence type="ECO:0000256" key="1">
    <source>
        <dbReference type="ARBA" id="ARBA00023125"/>
    </source>
</evidence>
<gene>
    <name evidence="4" type="ORF">HINF_LOCUS23312</name>
    <name evidence="5" type="ORF">HINF_LOCUS78622</name>
</gene>
<proteinExistence type="predicted"/>
<comment type="caution">
    <text evidence="4">The sequence shown here is derived from an EMBL/GenBank/DDBJ whole genome shotgun (WGS) entry which is preliminary data.</text>
</comment>
<dbReference type="PANTHER" id="PTHR48112">
    <property type="entry name" value="HIGH MOBILITY GROUP PROTEIN DSP1"/>
    <property type="match status" value="1"/>
</dbReference>
<dbReference type="InterPro" id="IPR050342">
    <property type="entry name" value="HMGB"/>
</dbReference>
<evidence type="ECO:0000313" key="6">
    <source>
        <dbReference type="Proteomes" id="UP001642409"/>
    </source>
</evidence>
<reference evidence="4" key="1">
    <citation type="submission" date="2023-06" db="EMBL/GenBank/DDBJ databases">
        <authorList>
            <person name="Kurt Z."/>
        </authorList>
    </citation>
    <scope>NUCLEOTIDE SEQUENCE</scope>
</reference>
<dbReference type="AlphaFoldDB" id="A0AA86U2F7"/>
<feature type="domain" description="HMG box" evidence="3">
    <location>
        <begin position="77"/>
        <end position="141"/>
    </location>
</feature>
<dbReference type="InterPro" id="IPR036910">
    <property type="entry name" value="HMG_box_dom_sf"/>
</dbReference>
<dbReference type="CDD" id="cd00084">
    <property type="entry name" value="HMG-box_SF"/>
    <property type="match status" value="1"/>
</dbReference>
<dbReference type="Pfam" id="PF00505">
    <property type="entry name" value="HMG_box"/>
    <property type="match status" value="1"/>
</dbReference>
<evidence type="ECO:0000313" key="4">
    <source>
        <dbReference type="EMBL" id="CAI9935667.1"/>
    </source>
</evidence>
<evidence type="ECO:0000256" key="2">
    <source>
        <dbReference type="PROSITE-ProRule" id="PRU00267"/>
    </source>
</evidence>
<accession>A0AA86U2F7</accession>
<dbReference type="Proteomes" id="UP001642409">
    <property type="component" value="Unassembled WGS sequence"/>
</dbReference>
<evidence type="ECO:0000313" key="5">
    <source>
        <dbReference type="EMBL" id="CAL6115430.1"/>
    </source>
</evidence>
<dbReference type="GO" id="GO:0003677">
    <property type="term" value="F:DNA binding"/>
    <property type="evidence" value="ECO:0007669"/>
    <property type="project" value="UniProtKB-UniRule"/>
</dbReference>
<feature type="DNA-binding region" description="HMG box" evidence="2">
    <location>
        <begin position="77"/>
        <end position="141"/>
    </location>
</feature>
<reference evidence="5 6" key="2">
    <citation type="submission" date="2024-07" db="EMBL/GenBank/DDBJ databases">
        <authorList>
            <person name="Akdeniz Z."/>
        </authorList>
    </citation>
    <scope>NUCLEOTIDE SEQUENCE [LARGE SCALE GENOMIC DNA]</scope>
</reference>
<name>A0AA86U2F7_9EUKA</name>
<dbReference type="SMART" id="SM00398">
    <property type="entry name" value="HMG"/>
    <property type="match status" value="1"/>
</dbReference>
<dbReference type="InterPro" id="IPR009071">
    <property type="entry name" value="HMG_box_dom"/>
</dbReference>
<protein>
    <submittedName>
        <fullName evidence="4">HMG (High mobility group) box domain-containing protein</fullName>
    </submittedName>
    <submittedName>
        <fullName evidence="5">HMG_(High mobility group) box domain-containing protein</fullName>
    </submittedName>
</protein>
<evidence type="ECO:0000259" key="3">
    <source>
        <dbReference type="PROSITE" id="PS50118"/>
    </source>
</evidence>
<dbReference type="PROSITE" id="PS50118">
    <property type="entry name" value="HMG_BOX_2"/>
    <property type="match status" value="1"/>
</dbReference>